<evidence type="ECO:0000313" key="2">
    <source>
        <dbReference type="EMBL" id="KAK0554038.1"/>
    </source>
</evidence>
<dbReference type="GO" id="GO:0070939">
    <property type="term" value="C:Dsl1/NZR complex"/>
    <property type="evidence" value="ECO:0007669"/>
    <property type="project" value="InterPro"/>
</dbReference>
<dbReference type="Pfam" id="PF04437">
    <property type="entry name" value="RINT1_TIP1"/>
    <property type="match status" value="2"/>
</dbReference>
<comment type="caution">
    <text evidence="2">The sequence shown here is derived from an EMBL/GenBank/DDBJ whole genome shotgun (WGS) entry which is preliminary data.</text>
</comment>
<feature type="region of interest" description="Disordered" evidence="1">
    <location>
        <begin position="860"/>
        <end position="908"/>
    </location>
</feature>
<feature type="compositionally biased region" description="Acidic residues" evidence="1">
    <location>
        <begin position="873"/>
        <end position="886"/>
    </location>
</feature>
<feature type="region of interest" description="Disordered" evidence="1">
    <location>
        <begin position="506"/>
        <end position="567"/>
    </location>
</feature>
<accession>A0AAN6GUG7</accession>
<sequence>MTASSAALASAILQSGREQEQEHQHEYDQTLALLTSSLTLPSSDVLAAHLQHAHSQAQHALQLQTHSRAALLDHLQSSSALDQQLSAKLSSLPEQIDATEEAILALSSSDTQNQIHSTLEHNLKALTQLQHARDYFALLAAAEDLRIEALALQQQQQQDDIRPQLKRLASLHSLCTQSEAVLSRASPQALLFIKAQRDYTFQQIRRKAISALRDALSNAGWSPSATTTLQEQQQSPARLDSHRSIQIAWKNLCHFQRITAKLDLSPKPTIPYLRPESDEYASSTSSASLPRPGSDSYVPILPITVLLDVLLLLRFRYQFDSSRPSNRLDKPEWYLNYILGLLRTYTTNPSEDLFQPMRGSIARLCALAGWGYAQGVVPTASDNSKTQQQNKLLLDTGAELLHGLLVPLRSKLNSSIPLLLSQPPLLAHTITQYILFDQSLQSTYPPAALHTQSRGVALSLADTVLNHTEWFAAWLEGERAHAEERLDEILNAPDAWVIGSADGVEDEDDVVLSGPGSGRDGDESSAGGGGVGPVQKFPVQPLAESSAQPAAAASSSNNKAASSSSGKTVRSAQQIVELLESIQERAAPLPMLAHRLAFLARIQLPLLRAYADRLTRSLDAFESLSGAFARAMPGGGLDIVGGHVVGSAVKGAAAGVVSAAAAAGGTAVSHTTGIGGGAGSNELDMVRGLRGLGRLLKAHLGASHIVDTLTAWNENTPYFLALSAELRSTEEGKKLAVDLRMSEVVAEEEALDKASLVGLLRRSLRRQQQVAKESAGSAGSRNRSASRARSDDKRSHGLGARSETSEGAENDGEREAGVWDDILAKYQTLLRRASVAMERLVVHEIVDALKPYSYRRWDDGRSETAAVAPSAADADDDDEEEDDPWGQDEPHAKKHVSATAPVAPIEPTPTPTLLPALTLLSTHLGHLLPALPSKHALPLYRSIAVSLSTSVVDRVVMSGGAYRYTLQGGQRFAADVENGWFGVLSELLLNFGQRRGGGGGSATNAAAAGLEAMGRRPRAVWRELEGVARLLTLPSETSPANSASPSEGLGNWTLEKATYTLFEGAEGEGGWELLRKELRLDGVTWNRARETIRRRVECTR</sequence>
<dbReference type="Proteomes" id="UP001176517">
    <property type="component" value="Unassembled WGS sequence"/>
</dbReference>
<dbReference type="PANTHER" id="PTHR13520:SF0">
    <property type="entry name" value="RAD50-INTERACTING PROTEIN 1"/>
    <property type="match status" value="1"/>
</dbReference>
<dbReference type="GO" id="GO:0006890">
    <property type="term" value="P:retrograde vesicle-mediated transport, Golgi to endoplasmic reticulum"/>
    <property type="evidence" value="ECO:0007669"/>
    <property type="project" value="InterPro"/>
</dbReference>
<dbReference type="PROSITE" id="PS51386">
    <property type="entry name" value="RINT1_TIP20"/>
    <property type="match status" value="1"/>
</dbReference>
<feature type="compositionally biased region" description="Low complexity" evidence="1">
    <location>
        <begin position="770"/>
        <end position="787"/>
    </location>
</feature>
<dbReference type="InterPro" id="IPR007528">
    <property type="entry name" value="RINT1_Tip20"/>
</dbReference>
<organism evidence="2 3">
    <name type="scientific">Tilletia horrida</name>
    <dbReference type="NCBI Taxonomy" id="155126"/>
    <lineage>
        <taxon>Eukaryota</taxon>
        <taxon>Fungi</taxon>
        <taxon>Dikarya</taxon>
        <taxon>Basidiomycota</taxon>
        <taxon>Ustilaginomycotina</taxon>
        <taxon>Exobasidiomycetes</taxon>
        <taxon>Tilletiales</taxon>
        <taxon>Tilletiaceae</taxon>
        <taxon>Tilletia</taxon>
    </lineage>
</organism>
<feature type="compositionally biased region" description="Low complexity" evidence="1">
    <location>
        <begin position="543"/>
        <end position="565"/>
    </location>
</feature>
<protein>
    <submittedName>
        <fullName evidence="2">Uncharacterized protein</fullName>
    </submittedName>
</protein>
<name>A0AAN6GUG7_9BASI</name>
<dbReference type="AlphaFoldDB" id="A0AAN6GUG7"/>
<evidence type="ECO:0000256" key="1">
    <source>
        <dbReference type="SAM" id="MobiDB-lite"/>
    </source>
</evidence>
<reference evidence="2" key="1">
    <citation type="journal article" date="2023" name="PhytoFront">
        <title>Draft Genome Resources of Seven Strains of Tilletia horrida, Causal Agent of Kernel Smut of Rice.</title>
        <authorList>
            <person name="Khanal S."/>
            <person name="Antony Babu S."/>
            <person name="Zhou X.G."/>
        </authorList>
    </citation>
    <scope>NUCLEOTIDE SEQUENCE</scope>
    <source>
        <strain evidence="2">TX6</strain>
    </source>
</reference>
<feature type="region of interest" description="Disordered" evidence="1">
    <location>
        <begin position="273"/>
        <end position="292"/>
    </location>
</feature>
<feature type="region of interest" description="Disordered" evidence="1">
    <location>
        <begin position="770"/>
        <end position="813"/>
    </location>
</feature>
<dbReference type="EMBL" id="JAPDMZ010000042">
    <property type="protein sequence ID" value="KAK0554038.1"/>
    <property type="molecule type" value="Genomic_DNA"/>
</dbReference>
<dbReference type="GO" id="GO:0006888">
    <property type="term" value="P:endoplasmic reticulum to Golgi vesicle-mediated transport"/>
    <property type="evidence" value="ECO:0007669"/>
    <property type="project" value="InterPro"/>
</dbReference>
<evidence type="ECO:0000313" key="3">
    <source>
        <dbReference type="Proteomes" id="UP001176517"/>
    </source>
</evidence>
<gene>
    <name evidence="2" type="ORF">OC846_002259</name>
</gene>
<dbReference type="PANTHER" id="PTHR13520">
    <property type="entry name" value="RAD50-INTERACTING PROTEIN 1 RINT-1"/>
    <property type="match status" value="1"/>
</dbReference>
<keyword evidence="3" id="KW-1185">Reference proteome</keyword>
<proteinExistence type="predicted"/>
<dbReference type="GO" id="GO:0060628">
    <property type="term" value="P:regulation of ER to Golgi vesicle-mediated transport"/>
    <property type="evidence" value="ECO:0007669"/>
    <property type="project" value="TreeGrafter"/>
</dbReference>